<dbReference type="AlphaFoldDB" id="T1F000"/>
<dbReference type="InParanoid" id="T1F000"/>
<protein>
    <submittedName>
        <fullName evidence="2 3">Uncharacterized protein</fullName>
    </submittedName>
</protein>
<feature type="region of interest" description="Disordered" evidence="1">
    <location>
        <begin position="25"/>
        <end position="64"/>
    </location>
</feature>
<dbReference type="CTD" id="20202150"/>
<dbReference type="EnsemblMetazoa" id="HelroT167947">
    <property type="protein sequence ID" value="HelroP167947"/>
    <property type="gene ID" value="HelroG167947"/>
</dbReference>
<dbReference type="HOGENOM" id="CLU_673149_0_0_1"/>
<dbReference type="Proteomes" id="UP000015101">
    <property type="component" value="Unassembled WGS sequence"/>
</dbReference>
<accession>T1F000</accession>
<reference evidence="3" key="3">
    <citation type="submission" date="2015-06" db="UniProtKB">
        <authorList>
            <consortium name="EnsemblMetazoa"/>
        </authorList>
    </citation>
    <scope>IDENTIFICATION</scope>
</reference>
<feature type="compositionally biased region" description="Polar residues" evidence="1">
    <location>
        <begin position="43"/>
        <end position="64"/>
    </location>
</feature>
<gene>
    <name evidence="3" type="primary">20202150</name>
    <name evidence="2" type="ORF">HELRODRAFT_167947</name>
</gene>
<dbReference type="EMBL" id="AMQM01002874">
    <property type="status" value="NOT_ANNOTATED_CDS"/>
    <property type="molecule type" value="Genomic_DNA"/>
</dbReference>
<dbReference type="KEGG" id="hro:HELRODRAFT_167947"/>
<organism evidence="3 4">
    <name type="scientific">Helobdella robusta</name>
    <name type="common">Californian leech</name>
    <dbReference type="NCBI Taxonomy" id="6412"/>
    <lineage>
        <taxon>Eukaryota</taxon>
        <taxon>Metazoa</taxon>
        <taxon>Spiralia</taxon>
        <taxon>Lophotrochozoa</taxon>
        <taxon>Annelida</taxon>
        <taxon>Clitellata</taxon>
        <taxon>Hirudinea</taxon>
        <taxon>Rhynchobdellida</taxon>
        <taxon>Glossiphoniidae</taxon>
        <taxon>Helobdella</taxon>
    </lineage>
</organism>
<feature type="compositionally biased region" description="Polar residues" evidence="1">
    <location>
        <begin position="173"/>
        <end position="187"/>
    </location>
</feature>
<name>T1F000_HELRO</name>
<dbReference type="GeneID" id="20202150"/>
<dbReference type="OrthoDB" id="416119at2759"/>
<reference evidence="2 4" key="2">
    <citation type="journal article" date="2013" name="Nature">
        <title>Insights into bilaterian evolution from three spiralian genomes.</title>
        <authorList>
            <person name="Simakov O."/>
            <person name="Marletaz F."/>
            <person name="Cho S.J."/>
            <person name="Edsinger-Gonzales E."/>
            <person name="Havlak P."/>
            <person name="Hellsten U."/>
            <person name="Kuo D.H."/>
            <person name="Larsson T."/>
            <person name="Lv J."/>
            <person name="Arendt D."/>
            <person name="Savage R."/>
            <person name="Osoegawa K."/>
            <person name="de Jong P."/>
            <person name="Grimwood J."/>
            <person name="Chapman J.A."/>
            <person name="Shapiro H."/>
            <person name="Aerts A."/>
            <person name="Otillar R.P."/>
            <person name="Terry A.Y."/>
            <person name="Boore J.L."/>
            <person name="Grigoriev I.V."/>
            <person name="Lindberg D.R."/>
            <person name="Seaver E.C."/>
            <person name="Weisblat D.A."/>
            <person name="Putnam N.H."/>
            <person name="Rokhsar D.S."/>
        </authorList>
    </citation>
    <scope>NUCLEOTIDE SEQUENCE</scope>
</reference>
<sequence length="409" mass="46029">MHQRSCAIHKRLKLSVEIENGNETANLAPQLDSTPPEDKQQSHSKNATQEFPSTNATDQPSSNSTLQQLLPNIVMQQFPPTNATKQISSTNAMQHHSSNNAAQQISANNATQQVPLTNDMQQPSPSNNMQEFSPTNALLQSQSTKIIQQLPSTNAIQRFSPTNAMQQPSLANTMQQFSSTNASQESPPTKPLKTDNWAPSSDKTAMPLARVKLPKSHAQCTSSSWELKHLKHDNHHFDAEIGLVIKLLRSKLALKQSANAKKQDTTSQLRHRFWWYCKKLFTPAECQSPQFNSTTCHNYFSTVLNEYSHNKHQLPGWLEKLPPPSKPCNTNPPGYNEISSIIRKYRTRSSPCPLDQISIIPFKKCLILRTILQQLLRIARGRYSNFPACKPLKFAHRTLCHNNPSQLIC</sequence>
<evidence type="ECO:0000313" key="4">
    <source>
        <dbReference type="Proteomes" id="UP000015101"/>
    </source>
</evidence>
<dbReference type="EMBL" id="KB095905">
    <property type="protein sequence ID" value="ESO10095.1"/>
    <property type="molecule type" value="Genomic_DNA"/>
</dbReference>
<evidence type="ECO:0000313" key="2">
    <source>
        <dbReference type="EMBL" id="ESO10095.1"/>
    </source>
</evidence>
<evidence type="ECO:0000256" key="1">
    <source>
        <dbReference type="SAM" id="MobiDB-lite"/>
    </source>
</evidence>
<feature type="region of interest" description="Disordered" evidence="1">
    <location>
        <begin position="173"/>
        <end position="202"/>
    </location>
</feature>
<keyword evidence="4" id="KW-1185">Reference proteome</keyword>
<dbReference type="RefSeq" id="XP_009011909.1">
    <property type="nucleotide sequence ID" value="XM_009013661.1"/>
</dbReference>
<proteinExistence type="predicted"/>
<reference evidence="4" key="1">
    <citation type="submission" date="2012-12" db="EMBL/GenBank/DDBJ databases">
        <authorList>
            <person name="Hellsten U."/>
            <person name="Grimwood J."/>
            <person name="Chapman J.A."/>
            <person name="Shapiro H."/>
            <person name="Aerts A."/>
            <person name="Otillar R.P."/>
            <person name="Terry A.Y."/>
            <person name="Boore J.L."/>
            <person name="Simakov O."/>
            <person name="Marletaz F."/>
            <person name="Cho S.-J."/>
            <person name="Edsinger-Gonzales E."/>
            <person name="Havlak P."/>
            <person name="Kuo D.-H."/>
            <person name="Larsson T."/>
            <person name="Lv J."/>
            <person name="Arendt D."/>
            <person name="Savage R."/>
            <person name="Osoegawa K."/>
            <person name="de Jong P."/>
            <person name="Lindberg D.R."/>
            <person name="Seaver E.C."/>
            <person name="Weisblat D.A."/>
            <person name="Putnam N.H."/>
            <person name="Grigoriev I.V."/>
            <person name="Rokhsar D.S."/>
        </authorList>
    </citation>
    <scope>NUCLEOTIDE SEQUENCE</scope>
</reference>
<evidence type="ECO:0000313" key="3">
    <source>
        <dbReference type="EnsemblMetazoa" id="HelroP167947"/>
    </source>
</evidence>